<dbReference type="AlphaFoldDB" id="A0A8S0PE62"/>
<name>A0A8S0PE62_OLEEU</name>
<sequence length="59" mass="6207">MICDKGARRRAIVGRVIKERHPNYVVAASPSQSSDATSVSSMSDGYSPFCATVLDSSSG</sequence>
<proteinExistence type="predicted"/>
<dbReference type="EMBL" id="CACTIH010000045">
    <property type="protein sequence ID" value="CAA2940148.1"/>
    <property type="molecule type" value="Genomic_DNA"/>
</dbReference>
<evidence type="ECO:0000313" key="1">
    <source>
        <dbReference type="EMBL" id="CAA2940148.1"/>
    </source>
</evidence>
<comment type="caution">
    <text evidence="1">The sequence shown here is derived from an EMBL/GenBank/DDBJ whole genome shotgun (WGS) entry which is preliminary data.</text>
</comment>
<protein>
    <submittedName>
        <fullName evidence="1">Uncharacterized protein</fullName>
    </submittedName>
</protein>
<organism evidence="1 2">
    <name type="scientific">Olea europaea subsp. europaea</name>
    <dbReference type="NCBI Taxonomy" id="158383"/>
    <lineage>
        <taxon>Eukaryota</taxon>
        <taxon>Viridiplantae</taxon>
        <taxon>Streptophyta</taxon>
        <taxon>Embryophyta</taxon>
        <taxon>Tracheophyta</taxon>
        <taxon>Spermatophyta</taxon>
        <taxon>Magnoliopsida</taxon>
        <taxon>eudicotyledons</taxon>
        <taxon>Gunneridae</taxon>
        <taxon>Pentapetalae</taxon>
        <taxon>asterids</taxon>
        <taxon>lamiids</taxon>
        <taxon>Lamiales</taxon>
        <taxon>Oleaceae</taxon>
        <taxon>Oleeae</taxon>
        <taxon>Olea</taxon>
    </lineage>
</organism>
<keyword evidence="2" id="KW-1185">Reference proteome</keyword>
<accession>A0A8S0PE62</accession>
<evidence type="ECO:0000313" key="2">
    <source>
        <dbReference type="Proteomes" id="UP000594638"/>
    </source>
</evidence>
<gene>
    <name evidence="1" type="ORF">OLEA9_A049915</name>
</gene>
<reference evidence="1 2" key="1">
    <citation type="submission" date="2019-12" db="EMBL/GenBank/DDBJ databases">
        <authorList>
            <person name="Alioto T."/>
            <person name="Alioto T."/>
            <person name="Gomez Garrido J."/>
        </authorList>
    </citation>
    <scope>NUCLEOTIDE SEQUENCE [LARGE SCALE GENOMIC DNA]</scope>
</reference>
<dbReference type="Proteomes" id="UP000594638">
    <property type="component" value="Unassembled WGS sequence"/>
</dbReference>
<feature type="non-terminal residue" evidence="1">
    <location>
        <position position="59"/>
    </location>
</feature>